<reference evidence="7" key="1">
    <citation type="journal article" date="2021" name="Sci. Adv.">
        <title>The American lobster genome reveals insights on longevity, neural, and immune adaptations.</title>
        <authorList>
            <person name="Polinski J.M."/>
            <person name="Zimin A.V."/>
            <person name="Clark K.F."/>
            <person name="Kohn A.B."/>
            <person name="Sadowski N."/>
            <person name="Timp W."/>
            <person name="Ptitsyn A."/>
            <person name="Khanna P."/>
            <person name="Romanova D.Y."/>
            <person name="Williams P."/>
            <person name="Greenwood S.J."/>
            <person name="Moroz L.L."/>
            <person name="Walt D.R."/>
            <person name="Bodnar A.G."/>
        </authorList>
    </citation>
    <scope>NUCLEOTIDE SEQUENCE</scope>
    <source>
        <strain evidence="7">GMGI-L3</strain>
    </source>
</reference>
<dbReference type="AlphaFoldDB" id="A0A8J5MWJ8"/>
<accession>A0A8J5MWJ8</accession>
<dbReference type="Proteomes" id="UP000747542">
    <property type="component" value="Unassembled WGS sequence"/>
</dbReference>
<feature type="compositionally biased region" description="Basic and acidic residues" evidence="5">
    <location>
        <begin position="41"/>
        <end position="50"/>
    </location>
</feature>
<dbReference type="GO" id="GO:0003677">
    <property type="term" value="F:DNA binding"/>
    <property type="evidence" value="ECO:0007669"/>
    <property type="project" value="UniProtKB-KW"/>
</dbReference>
<evidence type="ECO:0000313" key="7">
    <source>
        <dbReference type="EMBL" id="KAG7165694.1"/>
    </source>
</evidence>
<comment type="subunit">
    <text evidence="1">Self-associates forming complexes of several hundred monomers.</text>
</comment>
<evidence type="ECO:0000259" key="6">
    <source>
        <dbReference type="Pfam" id="PF13873"/>
    </source>
</evidence>
<evidence type="ECO:0000256" key="3">
    <source>
        <dbReference type="ARBA" id="ARBA00025466"/>
    </source>
</evidence>
<dbReference type="Pfam" id="PF13873">
    <property type="entry name" value="Myb_DNA-bind_5"/>
    <property type="match status" value="1"/>
</dbReference>
<evidence type="ECO:0000256" key="1">
    <source>
        <dbReference type="ARBA" id="ARBA00011764"/>
    </source>
</evidence>
<gene>
    <name evidence="7" type="primary">Msantd-L21</name>
    <name evidence="7" type="ORF">Hamer_G023594</name>
</gene>
<keyword evidence="7" id="KW-0238">DNA-binding</keyword>
<name>A0A8J5MWJ8_HOMAM</name>
<comment type="caution">
    <text evidence="7">The sequence shown here is derived from an EMBL/GenBank/DDBJ whole genome shotgun (WGS) entry which is preliminary data.</text>
</comment>
<feature type="domain" description="Myb/SANT-like DNA-binding" evidence="6">
    <location>
        <begin position="12"/>
        <end position="63"/>
    </location>
</feature>
<sequence length="180" mass="20957">MSQPQQDSKRRVFSEEERRLLRGLVSTHEGLLRSQNADGTSNKERRRQWEKIAASFNSSQGVTPHETQPYNSHGDTLEPLTISPHNLTTSPIIYSEVENGYVHRDRGRKRDKCDPVCGHSLRLAKKQRELVDLQLEVYSLKKLIAVNKLQQMQEAYQLDLKHKEEEHSLKMCLLKRQLEK</sequence>
<dbReference type="InterPro" id="IPR028002">
    <property type="entry name" value="Myb_DNA-bind_5"/>
</dbReference>
<evidence type="ECO:0000313" key="8">
    <source>
        <dbReference type="Proteomes" id="UP000747542"/>
    </source>
</evidence>
<evidence type="ECO:0000256" key="4">
    <source>
        <dbReference type="SAM" id="Coils"/>
    </source>
</evidence>
<organism evidence="7 8">
    <name type="scientific">Homarus americanus</name>
    <name type="common">American lobster</name>
    <dbReference type="NCBI Taxonomy" id="6706"/>
    <lineage>
        <taxon>Eukaryota</taxon>
        <taxon>Metazoa</taxon>
        <taxon>Ecdysozoa</taxon>
        <taxon>Arthropoda</taxon>
        <taxon>Crustacea</taxon>
        <taxon>Multicrustacea</taxon>
        <taxon>Malacostraca</taxon>
        <taxon>Eumalacostraca</taxon>
        <taxon>Eucarida</taxon>
        <taxon>Decapoda</taxon>
        <taxon>Pleocyemata</taxon>
        <taxon>Astacidea</taxon>
        <taxon>Nephropoidea</taxon>
        <taxon>Nephropidae</taxon>
        <taxon>Homarus</taxon>
    </lineage>
</organism>
<keyword evidence="8" id="KW-1185">Reference proteome</keyword>
<comment type="function">
    <text evidence="3">Involved in transvection phenomena (= synapsis-dependent gene expression), where the synaptic pairing of chromosomes carrying genes with which zeste interacts influences the expression of these genes. Zeste binds to DNA and stimulates transcription from a nearby promoter.</text>
</comment>
<protein>
    <recommendedName>
        <fullName evidence="2">Regulatory protein zeste</fullName>
    </recommendedName>
</protein>
<proteinExistence type="predicted"/>
<feature type="compositionally biased region" description="Polar residues" evidence="5">
    <location>
        <begin position="55"/>
        <end position="74"/>
    </location>
</feature>
<dbReference type="EMBL" id="JAHLQT010023937">
    <property type="protein sequence ID" value="KAG7165694.1"/>
    <property type="molecule type" value="Genomic_DNA"/>
</dbReference>
<feature type="region of interest" description="Disordered" evidence="5">
    <location>
        <begin position="24"/>
        <end position="83"/>
    </location>
</feature>
<keyword evidence="4" id="KW-0175">Coiled coil</keyword>
<evidence type="ECO:0000256" key="5">
    <source>
        <dbReference type="SAM" id="MobiDB-lite"/>
    </source>
</evidence>
<feature type="coiled-coil region" evidence="4">
    <location>
        <begin position="123"/>
        <end position="166"/>
    </location>
</feature>
<evidence type="ECO:0000256" key="2">
    <source>
        <dbReference type="ARBA" id="ARBA00016807"/>
    </source>
</evidence>